<dbReference type="InterPro" id="IPR052156">
    <property type="entry name" value="BCAA_Transport_ATP-bd_LivF"/>
</dbReference>
<proteinExistence type="inferred from homology"/>
<dbReference type="PANTHER" id="PTHR43820">
    <property type="entry name" value="HIGH-AFFINITY BRANCHED-CHAIN AMINO ACID TRANSPORT ATP-BINDING PROTEIN LIVF"/>
    <property type="match status" value="1"/>
</dbReference>
<dbReference type="EMBL" id="JACBZR010000001">
    <property type="protein sequence ID" value="NYI75563.1"/>
    <property type="molecule type" value="Genomic_DNA"/>
</dbReference>
<dbReference type="CDD" id="cd03224">
    <property type="entry name" value="ABC_TM1139_LivF_branched"/>
    <property type="match status" value="1"/>
</dbReference>
<feature type="domain" description="ABC transporter" evidence="6">
    <location>
        <begin position="5"/>
        <end position="231"/>
    </location>
</feature>
<sequence length="236" mass="24748">MSAVLECTGLHAGYTEAAVVREVSLSVNAGEVLALLGPNGAGKTTTLLALSGMLRCSKGTVTVGGVALGDGKSRRAARAGIVLVPDDRALFKTLTVTENLKLAAKDRKRGDEVLDLFPRLKERLKVNAGNLSGGEQQMLAIGRALVQNPKVLLVDELSMGLAPVIVQDLLPIIRRVADELDTAVVLVEQHVSLALQMADHAVVLAHGSEVLSGSAQELLDQPERIEAAYLGGHKAA</sequence>
<keyword evidence="4 7" id="KW-0067">ATP-binding</keyword>
<comment type="similarity">
    <text evidence="1">Belongs to the ABC transporter superfamily.</text>
</comment>
<dbReference type="SMART" id="SM00382">
    <property type="entry name" value="AAA"/>
    <property type="match status" value="1"/>
</dbReference>
<evidence type="ECO:0000256" key="5">
    <source>
        <dbReference type="ARBA" id="ARBA00022970"/>
    </source>
</evidence>
<dbReference type="PANTHER" id="PTHR43820:SF4">
    <property type="entry name" value="HIGH-AFFINITY BRANCHED-CHAIN AMINO ACID TRANSPORT ATP-BINDING PROTEIN LIVF"/>
    <property type="match status" value="1"/>
</dbReference>
<dbReference type="InterPro" id="IPR003593">
    <property type="entry name" value="AAA+_ATPase"/>
</dbReference>
<dbReference type="GO" id="GO:0015658">
    <property type="term" value="F:branched-chain amino acid transmembrane transporter activity"/>
    <property type="evidence" value="ECO:0007669"/>
    <property type="project" value="TreeGrafter"/>
</dbReference>
<keyword evidence="8" id="KW-1185">Reference proteome</keyword>
<dbReference type="PROSITE" id="PS50893">
    <property type="entry name" value="ABC_TRANSPORTER_2"/>
    <property type="match status" value="1"/>
</dbReference>
<dbReference type="RefSeq" id="WP_179656275.1">
    <property type="nucleotide sequence ID" value="NZ_JACBZR010000001.1"/>
</dbReference>
<keyword evidence="5" id="KW-0029">Amino-acid transport</keyword>
<dbReference type="SUPFAM" id="SSF52540">
    <property type="entry name" value="P-loop containing nucleoside triphosphate hydrolases"/>
    <property type="match status" value="1"/>
</dbReference>
<comment type="caution">
    <text evidence="7">The sequence shown here is derived from an EMBL/GenBank/DDBJ whole genome shotgun (WGS) entry which is preliminary data.</text>
</comment>
<dbReference type="PROSITE" id="PS00211">
    <property type="entry name" value="ABC_TRANSPORTER_1"/>
    <property type="match status" value="1"/>
</dbReference>
<dbReference type="InterPro" id="IPR017871">
    <property type="entry name" value="ABC_transporter-like_CS"/>
</dbReference>
<dbReference type="InterPro" id="IPR027417">
    <property type="entry name" value="P-loop_NTPase"/>
</dbReference>
<keyword evidence="3" id="KW-0547">Nucleotide-binding</keyword>
<dbReference type="AlphaFoldDB" id="A0A7Z0DHI7"/>
<organism evidence="7 8">
    <name type="scientific">Nocardioides panzhihuensis</name>
    <dbReference type="NCBI Taxonomy" id="860243"/>
    <lineage>
        <taxon>Bacteria</taxon>
        <taxon>Bacillati</taxon>
        <taxon>Actinomycetota</taxon>
        <taxon>Actinomycetes</taxon>
        <taxon>Propionibacteriales</taxon>
        <taxon>Nocardioidaceae</taxon>
        <taxon>Nocardioides</taxon>
    </lineage>
</organism>
<reference evidence="7 8" key="1">
    <citation type="submission" date="2020-07" db="EMBL/GenBank/DDBJ databases">
        <title>Sequencing the genomes of 1000 actinobacteria strains.</title>
        <authorList>
            <person name="Klenk H.-P."/>
        </authorList>
    </citation>
    <scope>NUCLEOTIDE SEQUENCE [LARGE SCALE GENOMIC DNA]</scope>
    <source>
        <strain evidence="7 8">DSM 26487</strain>
    </source>
</reference>
<name>A0A7Z0DHI7_9ACTN</name>
<protein>
    <submittedName>
        <fullName evidence="7">Branched-chain amino acid transport system ATP-binding protein</fullName>
    </submittedName>
</protein>
<evidence type="ECO:0000313" key="7">
    <source>
        <dbReference type="EMBL" id="NYI75563.1"/>
    </source>
</evidence>
<dbReference type="Proteomes" id="UP000564496">
    <property type="component" value="Unassembled WGS sequence"/>
</dbReference>
<evidence type="ECO:0000313" key="8">
    <source>
        <dbReference type="Proteomes" id="UP000564496"/>
    </source>
</evidence>
<accession>A0A7Z0DHI7</accession>
<dbReference type="Gene3D" id="3.40.50.300">
    <property type="entry name" value="P-loop containing nucleotide triphosphate hydrolases"/>
    <property type="match status" value="1"/>
</dbReference>
<dbReference type="InterPro" id="IPR003439">
    <property type="entry name" value="ABC_transporter-like_ATP-bd"/>
</dbReference>
<evidence type="ECO:0000259" key="6">
    <source>
        <dbReference type="PROSITE" id="PS50893"/>
    </source>
</evidence>
<evidence type="ECO:0000256" key="4">
    <source>
        <dbReference type="ARBA" id="ARBA00022840"/>
    </source>
</evidence>
<dbReference type="GO" id="GO:0015807">
    <property type="term" value="P:L-amino acid transport"/>
    <property type="evidence" value="ECO:0007669"/>
    <property type="project" value="TreeGrafter"/>
</dbReference>
<gene>
    <name evidence="7" type="ORF">BJ988_000211</name>
</gene>
<evidence type="ECO:0000256" key="3">
    <source>
        <dbReference type="ARBA" id="ARBA00022741"/>
    </source>
</evidence>
<evidence type="ECO:0000256" key="2">
    <source>
        <dbReference type="ARBA" id="ARBA00022448"/>
    </source>
</evidence>
<evidence type="ECO:0000256" key="1">
    <source>
        <dbReference type="ARBA" id="ARBA00005417"/>
    </source>
</evidence>
<keyword evidence="2" id="KW-0813">Transport</keyword>
<dbReference type="Pfam" id="PF00005">
    <property type="entry name" value="ABC_tran"/>
    <property type="match status" value="1"/>
</dbReference>
<dbReference type="GO" id="GO:0005524">
    <property type="term" value="F:ATP binding"/>
    <property type="evidence" value="ECO:0007669"/>
    <property type="project" value="UniProtKB-KW"/>
</dbReference>
<dbReference type="GO" id="GO:0016887">
    <property type="term" value="F:ATP hydrolysis activity"/>
    <property type="evidence" value="ECO:0007669"/>
    <property type="project" value="InterPro"/>
</dbReference>